<gene>
    <name evidence="1" type="ORF">JHZ39_001019</name>
</gene>
<evidence type="ECO:0000313" key="1">
    <source>
        <dbReference type="EMBL" id="EGY2376686.1"/>
    </source>
</evidence>
<sequence length="146" mass="17187">MDKNLNEFKEWFAIHYPEYKDYLEITFFDYDKGLFVAKDTWNPDSVIAAKVLRITLKAWQHKQAKVEELQKQFDQHDKLLLQRNKDVQELYDINAKHVAEKAELQKRVDEQGLIIAKVMSIASDLQQSWAMFEIGKKLEQALKGEG</sequence>
<accession>A0A9P2P7M2</accession>
<dbReference type="AlphaFoldDB" id="A0A9P2P7M2"/>
<reference evidence="1" key="1">
    <citation type="submission" date="2020-12" db="EMBL/GenBank/DDBJ databases">
        <authorList>
            <consortium name="Clinical and Environmental Microbiology Branch: Whole genome sequencing antimicrobial resistance pathogens in the healthcare setting"/>
        </authorList>
    </citation>
    <scope>NUCLEOTIDE SEQUENCE</scope>
    <source>
        <strain evidence="1">2018HL-00813</strain>
    </source>
</reference>
<protein>
    <submittedName>
        <fullName evidence="1">Uncharacterized protein</fullName>
    </submittedName>
</protein>
<dbReference type="RefSeq" id="WP_409226407.1">
    <property type="nucleotide sequence ID" value="NZ_CP140420.1"/>
</dbReference>
<proteinExistence type="predicted"/>
<organism evidence="1">
    <name type="scientific">Acinetobacter baumannii</name>
    <dbReference type="NCBI Taxonomy" id="470"/>
    <lineage>
        <taxon>Bacteria</taxon>
        <taxon>Pseudomonadati</taxon>
        <taxon>Pseudomonadota</taxon>
        <taxon>Gammaproteobacteria</taxon>
        <taxon>Moraxellales</taxon>
        <taxon>Moraxellaceae</taxon>
        <taxon>Acinetobacter</taxon>
        <taxon>Acinetobacter calcoaceticus/baumannii complex</taxon>
    </lineage>
</organism>
<comment type="caution">
    <text evidence="1">The sequence shown here is derived from an EMBL/GenBank/DDBJ whole genome shotgun (WGS) entry which is preliminary data.</text>
</comment>
<dbReference type="EMBL" id="AAYLMQ010000008">
    <property type="protein sequence ID" value="EGY2376686.1"/>
    <property type="molecule type" value="Genomic_DNA"/>
</dbReference>
<name>A0A9P2P7M2_ACIBA</name>